<dbReference type="GO" id="GO:0005509">
    <property type="term" value="F:calcium ion binding"/>
    <property type="evidence" value="ECO:0007669"/>
    <property type="project" value="InterPro"/>
</dbReference>
<accession>A0A4Y1RHY0</accession>
<keyword evidence="6" id="KW-0119">Carbohydrate metabolism</keyword>
<feature type="non-terminal residue" evidence="9">
    <location>
        <position position="1"/>
    </location>
</feature>
<dbReference type="AlphaFoldDB" id="A0A4Y1RHY0"/>
<name>A0A4Y1RHY0_PRUDU</name>
<keyword evidence="7" id="KW-0326">Glycosidase</keyword>
<dbReference type="InterPro" id="IPR012850">
    <property type="entry name" value="A-amylase_bs_C"/>
</dbReference>
<evidence type="ECO:0000256" key="3">
    <source>
        <dbReference type="ARBA" id="ARBA00008061"/>
    </source>
</evidence>
<comment type="catalytic activity">
    <reaction evidence="1">
        <text>Endohydrolysis of (1-&gt;4)-alpha-D-glucosidic linkages in polysaccharides containing three or more (1-&gt;4)-alpha-linked D-glucose units.</text>
        <dbReference type="EC" id="3.2.1.1"/>
    </reaction>
</comment>
<dbReference type="Gene3D" id="2.60.40.1180">
    <property type="entry name" value="Golgi alpha-mannosidase II"/>
    <property type="match status" value="2"/>
</dbReference>
<dbReference type="SMART" id="SM00810">
    <property type="entry name" value="Alpha-amyl_C2"/>
    <property type="match status" value="2"/>
</dbReference>
<feature type="domain" description="Alpha-amylase C-terminal beta-sheet" evidence="8">
    <location>
        <begin position="29"/>
        <end position="89"/>
    </location>
</feature>
<evidence type="ECO:0000313" key="9">
    <source>
        <dbReference type="EMBL" id="BBH03814.1"/>
    </source>
</evidence>
<dbReference type="InterPro" id="IPR013780">
    <property type="entry name" value="Glyco_hydro_b"/>
</dbReference>
<sequence>YSRTAILTLYSGIAARLYSSLAKLIAIRSRNEIKPNSALRILASDADLYVAAIDEKIIAKVGSRYDVGNPVPPTYQIATSGKDYAVWEKKVVYHLWNEQRASASISNSPSLAIGWDNRLQCFPDPISATSGITHVWLPPPSHAISPEGIYLSENSFLNLVSCANHILFEVVKLKDDRRTSTQVRDKTLIQKIYSILESLGNHDTRADYNAAPDTDHKNTKTETGFSGWNSRISFMTTSLTGIQERDLICLTDSAFRILSADADVYVASIDEKIIVKIGPRLDICLTFGS</sequence>
<evidence type="ECO:0000256" key="7">
    <source>
        <dbReference type="ARBA" id="ARBA00023295"/>
    </source>
</evidence>
<dbReference type="SUPFAM" id="SSF51011">
    <property type="entry name" value="Glycosyl hydrolase domain"/>
    <property type="match status" value="2"/>
</dbReference>
<comment type="similarity">
    <text evidence="3">Belongs to the glycosyl hydrolase 13 family.</text>
</comment>
<evidence type="ECO:0000256" key="1">
    <source>
        <dbReference type="ARBA" id="ARBA00000548"/>
    </source>
</evidence>
<evidence type="ECO:0000259" key="8">
    <source>
        <dbReference type="SMART" id="SM00810"/>
    </source>
</evidence>
<dbReference type="GO" id="GO:0005975">
    <property type="term" value="P:carbohydrate metabolic process"/>
    <property type="evidence" value="ECO:0007669"/>
    <property type="project" value="InterPro"/>
</dbReference>
<keyword evidence="5" id="KW-0378">Hydrolase</keyword>
<dbReference type="Pfam" id="PF07821">
    <property type="entry name" value="Alpha-amyl_C2"/>
    <property type="match status" value="2"/>
</dbReference>
<protein>
    <recommendedName>
        <fullName evidence="4">alpha-amylase</fullName>
        <ecNumber evidence="4">3.2.1.1</ecNumber>
    </recommendedName>
</protein>
<reference evidence="9" key="1">
    <citation type="journal article" date="2019" name="Science">
        <title>Mutation of a bHLH transcription factor allowed almond domestication.</title>
        <authorList>
            <person name="Sanchez-Perez R."/>
            <person name="Pavan S."/>
            <person name="Mazzeo R."/>
            <person name="Moldovan C."/>
            <person name="Aiese Cigliano R."/>
            <person name="Del Cueto J."/>
            <person name="Ricciardi F."/>
            <person name="Lotti C."/>
            <person name="Ricciardi L."/>
            <person name="Dicenta F."/>
            <person name="Lopez-Marques R.L."/>
            <person name="Lindberg Moller B."/>
        </authorList>
    </citation>
    <scope>NUCLEOTIDE SEQUENCE</scope>
</reference>
<gene>
    <name evidence="9" type="ORF">Prudu_014780</name>
</gene>
<dbReference type="EMBL" id="AP019301">
    <property type="protein sequence ID" value="BBH03814.1"/>
    <property type="molecule type" value="Genomic_DNA"/>
</dbReference>
<evidence type="ECO:0000256" key="6">
    <source>
        <dbReference type="ARBA" id="ARBA00023277"/>
    </source>
</evidence>
<proteinExistence type="inferred from homology"/>
<comment type="cofactor">
    <cofactor evidence="2">
        <name>Ca(2+)</name>
        <dbReference type="ChEBI" id="CHEBI:29108"/>
    </cofactor>
</comment>
<feature type="domain" description="Alpha-amylase C-terminal beta-sheet" evidence="8">
    <location>
        <begin position="244"/>
        <end position="289"/>
    </location>
</feature>
<dbReference type="GO" id="GO:0004556">
    <property type="term" value="F:alpha-amylase activity"/>
    <property type="evidence" value="ECO:0007669"/>
    <property type="project" value="UniProtKB-EC"/>
</dbReference>
<evidence type="ECO:0000256" key="5">
    <source>
        <dbReference type="ARBA" id="ARBA00022801"/>
    </source>
</evidence>
<evidence type="ECO:0000256" key="4">
    <source>
        <dbReference type="ARBA" id="ARBA00012595"/>
    </source>
</evidence>
<organism evidence="9">
    <name type="scientific">Prunus dulcis</name>
    <name type="common">Almond</name>
    <name type="synonym">Amygdalus dulcis</name>
    <dbReference type="NCBI Taxonomy" id="3755"/>
    <lineage>
        <taxon>Eukaryota</taxon>
        <taxon>Viridiplantae</taxon>
        <taxon>Streptophyta</taxon>
        <taxon>Embryophyta</taxon>
        <taxon>Tracheophyta</taxon>
        <taxon>Spermatophyta</taxon>
        <taxon>Magnoliopsida</taxon>
        <taxon>eudicotyledons</taxon>
        <taxon>Gunneridae</taxon>
        <taxon>Pentapetalae</taxon>
        <taxon>rosids</taxon>
        <taxon>fabids</taxon>
        <taxon>Rosales</taxon>
        <taxon>Rosaceae</taxon>
        <taxon>Amygdaloideae</taxon>
        <taxon>Amygdaleae</taxon>
        <taxon>Prunus</taxon>
    </lineage>
</organism>
<evidence type="ECO:0000256" key="2">
    <source>
        <dbReference type="ARBA" id="ARBA00001913"/>
    </source>
</evidence>
<dbReference type="PANTHER" id="PTHR43447">
    <property type="entry name" value="ALPHA-AMYLASE"/>
    <property type="match status" value="1"/>
</dbReference>
<dbReference type="EC" id="3.2.1.1" evidence="4"/>